<evidence type="ECO:0000256" key="1">
    <source>
        <dbReference type="ARBA" id="ARBA00005054"/>
    </source>
</evidence>
<dbReference type="EMBL" id="CP048685">
    <property type="protein sequence ID" value="QPJ62171.1"/>
    <property type="molecule type" value="Genomic_DNA"/>
</dbReference>
<dbReference type="EC" id="2.1.2.2" evidence="2"/>
<proteinExistence type="predicted"/>
<dbReference type="GO" id="GO:0006189">
    <property type="term" value="P:'de novo' IMP biosynthetic process"/>
    <property type="evidence" value="ECO:0007669"/>
    <property type="project" value="TreeGrafter"/>
</dbReference>
<dbReference type="Gene3D" id="3.40.50.170">
    <property type="entry name" value="Formyl transferase, N-terminal domain"/>
    <property type="match status" value="1"/>
</dbReference>
<keyword evidence="3" id="KW-0808">Transferase</keyword>
<evidence type="ECO:0000313" key="6">
    <source>
        <dbReference type="EMBL" id="QPJ62171.1"/>
    </source>
</evidence>
<name>A0A7T0BWD6_9BACT</name>
<evidence type="ECO:0000259" key="5">
    <source>
        <dbReference type="Pfam" id="PF00551"/>
    </source>
</evidence>
<dbReference type="InterPro" id="IPR002376">
    <property type="entry name" value="Formyl_transf_N"/>
</dbReference>
<keyword evidence="4" id="KW-0658">Purine biosynthesis</keyword>
<accession>A0A7T0BWD6</accession>
<dbReference type="AlphaFoldDB" id="A0A7T0BWD6"/>
<evidence type="ECO:0000256" key="2">
    <source>
        <dbReference type="ARBA" id="ARBA00012254"/>
    </source>
</evidence>
<evidence type="ECO:0000256" key="4">
    <source>
        <dbReference type="ARBA" id="ARBA00022755"/>
    </source>
</evidence>
<feature type="domain" description="Formyl transferase N-terminal" evidence="5">
    <location>
        <begin position="93"/>
        <end position="173"/>
    </location>
</feature>
<evidence type="ECO:0000256" key="3">
    <source>
        <dbReference type="ARBA" id="ARBA00022679"/>
    </source>
</evidence>
<dbReference type="SUPFAM" id="SSF53328">
    <property type="entry name" value="Formyltransferase"/>
    <property type="match status" value="1"/>
</dbReference>
<dbReference type="Pfam" id="PF00551">
    <property type="entry name" value="Formyl_trans_N"/>
    <property type="match status" value="1"/>
</dbReference>
<evidence type="ECO:0000313" key="7">
    <source>
        <dbReference type="Proteomes" id="UP000594688"/>
    </source>
</evidence>
<dbReference type="PANTHER" id="PTHR43369">
    <property type="entry name" value="PHOSPHORIBOSYLGLYCINAMIDE FORMYLTRANSFERASE"/>
    <property type="match status" value="1"/>
</dbReference>
<gene>
    <name evidence="6" type="ORF">G3M70_09925</name>
</gene>
<protein>
    <recommendedName>
        <fullName evidence="2">phosphoribosylglycinamide formyltransferase 1</fullName>
        <ecNumber evidence="2">2.1.2.2</ecNumber>
    </recommendedName>
</protein>
<dbReference type="InterPro" id="IPR036477">
    <property type="entry name" value="Formyl_transf_N_sf"/>
</dbReference>
<comment type="pathway">
    <text evidence="1">Purine metabolism; IMP biosynthesis via de novo pathway; N(2)-formyl-N(1)-(5-phospho-D-ribosyl)glycinamide from N(1)-(5-phospho-D-ribosyl)glycinamide (10-formyl THF route): step 1/1.</text>
</comment>
<sequence length="225" mass="25954">MNLGIITYNFPHLKTEQVLLRLVEMDCQSIQLFALPFKPRKPRKPIIVHRPFQEAGAHPEEMARKFGLRYQTIDQDHDIPGGLDYYLILGAGILSEEFIRGKKTINCHPGVIPASRGLDSFKWSIHDQKPLGISLHFIDEKVDAGEIISIKPTPVFSNDTIESLARRHYELEIDMTARFQEFFEKPVNPFEDIAVGEPHMRMNQETEKVTLAKFKGYLEKFSFKE</sequence>
<reference evidence="6 7" key="1">
    <citation type="submission" date="2020-02" db="EMBL/GenBank/DDBJ databases">
        <title>Genomic and physiological characterization of two novel Nitrospinaceae genera.</title>
        <authorList>
            <person name="Mueller A.J."/>
            <person name="Jung M.-Y."/>
            <person name="Strachan C.R."/>
            <person name="Herbold C.W."/>
            <person name="Kirkegaard R.H."/>
            <person name="Daims H."/>
        </authorList>
    </citation>
    <scope>NUCLEOTIDE SEQUENCE [LARGE SCALE GENOMIC DNA]</scope>
    <source>
        <strain evidence="6">EB</strain>
    </source>
</reference>
<dbReference type="KEGG" id="nli:G3M70_09925"/>
<dbReference type="PANTHER" id="PTHR43369:SF2">
    <property type="entry name" value="PHOSPHORIBOSYLGLYCINAMIDE FORMYLTRANSFERASE"/>
    <property type="match status" value="1"/>
</dbReference>
<organism evidence="6 7">
    <name type="scientific">Candidatus Nitronauta litoralis</name>
    <dbReference type="NCBI Taxonomy" id="2705533"/>
    <lineage>
        <taxon>Bacteria</taxon>
        <taxon>Pseudomonadati</taxon>
        <taxon>Nitrospinota/Tectimicrobiota group</taxon>
        <taxon>Nitrospinota</taxon>
        <taxon>Nitrospinia</taxon>
        <taxon>Nitrospinales</taxon>
        <taxon>Nitrospinaceae</taxon>
        <taxon>Candidatus Nitronauta</taxon>
    </lineage>
</organism>
<dbReference type="GO" id="GO:0004644">
    <property type="term" value="F:phosphoribosylglycinamide formyltransferase activity"/>
    <property type="evidence" value="ECO:0007669"/>
    <property type="project" value="UniProtKB-EC"/>
</dbReference>
<dbReference type="Proteomes" id="UP000594688">
    <property type="component" value="Chromosome"/>
</dbReference>
<dbReference type="GO" id="GO:0005737">
    <property type="term" value="C:cytoplasm"/>
    <property type="evidence" value="ECO:0007669"/>
    <property type="project" value="TreeGrafter"/>
</dbReference>